<dbReference type="Pfam" id="PF17170">
    <property type="entry name" value="DUF5128"/>
    <property type="match status" value="1"/>
</dbReference>
<gene>
    <name evidence="2" type="ORF">ACFSSA_04285</name>
</gene>
<keyword evidence="1" id="KW-0732">Signal</keyword>
<name>A0ABW5D4A7_9BACT</name>
<dbReference type="EMBL" id="JBHUIT010000002">
    <property type="protein sequence ID" value="MFD2255887.1"/>
    <property type="molecule type" value="Genomic_DNA"/>
</dbReference>
<keyword evidence="3" id="KW-1185">Reference proteome</keyword>
<evidence type="ECO:0000313" key="2">
    <source>
        <dbReference type="EMBL" id="MFD2255887.1"/>
    </source>
</evidence>
<comment type="caution">
    <text evidence="2">The sequence shown here is derived from an EMBL/GenBank/DDBJ whole genome shotgun (WGS) entry which is preliminary data.</text>
</comment>
<evidence type="ECO:0000256" key="1">
    <source>
        <dbReference type="SAM" id="SignalP"/>
    </source>
</evidence>
<organism evidence="2 3">
    <name type="scientific">Luteolibacter algae</name>
    <dbReference type="NCBI Taxonomy" id="454151"/>
    <lineage>
        <taxon>Bacteria</taxon>
        <taxon>Pseudomonadati</taxon>
        <taxon>Verrucomicrobiota</taxon>
        <taxon>Verrucomicrobiia</taxon>
        <taxon>Verrucomicrobiales</taxon>
        <taxon>Verrucomicrobiaceae</taxon>
        <taxon>Luteolibacter</taxon>
    </lineage>
</organism>
<dbReference type="PANTHER" id="PTHR24104:SF25">
    <property type="entry name" value="PROTEIN LIN-41"/>
    <property type="match status" value="1"/>
</dbReference>
<dbReference type="InterPro" id="IPR050952">
    <property type="entry name" value="TRIM-NHL_E3_ligases"/>
</dbReference>
<feature type="signal peptide" evidence="1">
    <location>
        <begin position="1"/>
        <end position="20"/>
    </location>
</feature>
<dbReference type="InterPro" id="IPR011042">
    <property type="entry name" value="6-blade_b-propeller_TolB-like"/>
</dbReference>
<dbReference type="PANTHER" id="PTHR24104">
    <property type="entry name" value="E3 UBIQUITIN-PROTEIN LIGASE NHLRC1-RELATED"/>
    <property type="match status" value="1"/>
</dbReference>
<dbReference type="Gene3D" id="2.120.10.30">
    <property type="entry name" value="TolB, C-terminal domain"/>
    <property type="match status" value="1"/>
</dbReference>
<dbReference type="RefSeq" id="WP_386818633.1">
    <property type="nucleotide sequence ID" value="NZ_JBHUIT010000002.1"/>
</dbReference>
<proteinExistence type="predicted"/>
<feature type="chain" id="PRO_5046440700" evidence="1">
    <location>
        <begin position="21"/>
        <end position="326"/>
    </location>
</feature>
<reference evidence="3" key="1">
    <citation type="journal article" date="2019" name="Int. J. Syst. Evol. Microbiol.">
        <title>The Global Catalogue of Microorganisms (GCM) 10K type strain sequencing project: providing services to taxonomists for standard genome sequencing and annotation.</title>
        <authorList>
            <consortium name="The Broad Institute Genomics Platform"/>
            <consortium name="The Broad Institute Genome Sequencing Center for Infectious Disease"/>
            <person name="Wu L."/>
            <person name="Ma J."/>
        </authorList>
    </citation>
    <scope>NUCLEOTIDE SEQUENCE [LARGE SCALE GENOMIC DNA]</scope>
    <source>
        <strain evidence="3">CGMCC 4.7106</strain>
    </source>
</reference>
<accession>A0ABW5D4A7</accession>
<dbReference type="SUPFAM" id="SSF63829">
    <property type="entry name" value="Calcium-dependent phosphotriesterase"/>
    <property type="match status" value="1"/>
</dbReference>
<dbReference type="Proteomes" id="UP001597375">
    <property type="component" value="Unassembled WGS sequence"/>
</dbReference>
<sequence length="326" mass="35959">MKPTLLSLFIASAFIGSASAHEYDFKKDFPTMPEGLEHIGDSHGEIDVDSNGLIYVSVAGGKKHGIQIYTADGKYLRNLPNSRNNHHGFTIVREDGKDFIYASCLGDSKTAALKLTTTGEIVMEIPLSALPAEEGAKGKDGKTKFALTHIDVAPNGDIYIIDGYSSDKIFIFDKAGNYKRRIGGKMKPWKFANAHKFAIDPRFEPARLLVCDRVNGRLVHLSLDGEVIGDFATNLRRPSAVDFHGDLVCVAEIAGRVTVLDKEGEIVSELGKNDDKKLINTNRTAPEKWEEGLTTAPHGISFDTNGDVITTEWNKWGRILRWDVKK</sequence>
<protein>
    <submittedName>
        <fullName evidence="2">6-bladed beta-propeller</fullName>
    </submittedName>
</protein>
<evidence type="ECO:0000313" key="3">
    <source>
        <dbReference type="Proteomes" id="UP001597375"/>
    </source>
</evidence>